<accession>A0A0K8R5Z6</accession>
<protein>
    <submittedName>
        <fullName evidence="4">Putative caspase</fullName>
    </submittedName>
</protein>
<evidence type="ECO:0000259" key="3">
    <source>
        <dbReference type="PROSITE" id="PS50208"/>
    </source>
</evidence>
<dbReference type="PRINTS" id="PR00376">
    <property type="entry name" value="IL1BCENZYME"/>
</dbReference>
<evidence type="ECO:0000313" key="4">
    <source>
        <dbReference type="EMBL" id="JAA66288.1"/>
    </source>
</evidence>
<dbReference type="InterPro" id="IPR015917">
    <property type="entry name" value="Pept_C14A"/>
</dbReference>
<dbReference type="InterPro" id="IPR001309">
    <property type="entry name" value="Pept_C14_p20"/>
</dbReference>
<dbReference type="EMBL" id="GADI01007520">
    <property type="protein sequence ID" value="JAA66288.1"/>
    <property type="molecule type" value="mRNA"/>
</dbReference>
<dbReference type="GO" id="GO:0006508">
    <property type="term" value="P:proteolysis"/>
    <property type="evidence" value="ECO:0007669"/>
    <property type="project" value="InterPro"/>
</dbReference>
<feature type="region of interest" description="Disordered" evidence="2">
    <location>
        <begin position="1"/>
        <end position="29"/>
    </location>
</feature>
<evidence type="ECO:0000256" key="1">
    <source>
        <dbReference type="ARBA" id="ARBA00010134"/>
    </source>
</evidence>
<sequence>MADQNDDPFGQNNDRNANSEADAKGLFGGLFPKRSDSAFQALPTSLESEEYNMEHTRRGKCVIFNNRTFDFHTKLSERRGTDLDAENLYLRFNALGF</sequence>
<dbReference type="GO" id="GO:0004197">
    <property type="term" value="F:cysteine-type endopeptidase activity"/>
    <property type="evidence" value="ECO:0007669"/>
    <property type="project" value="InterPro"/>
</dbReference>
<feature type="domain" description="Caspase family p20" evidence="3">
    <location>
        <begin position="57"/>
        <end position="97"/>
    </location>
</feature>
<feature type="compositionally biased region" description="Polar residues" evidence="2">
    <location>
        <begin position="10"/>
        <end position="19"/>
    </location>
</feature>
<evidence type="ECO:0000256" key="2">
    <source>
        <dbReference type="SAM" id="MobiDB-lite"/>
    </source>
</evidence>
<proteinExistence type="evidence at transcript level"/>
<reference evidence="4" key="1">
    <citation type="submission" date="2012-12" db="EMBL/GenBank/DDBJ databases">
        <title>Identification and characterization of a phenylalanine ammonia-lyase gene family in Isatis indigotica Fort.</title>
        <authorList>
            <person name="Liu Q."/>
            <person name="Chen J."/>
            <person name="Zhou X."/>
            <person name="Di P."/>
            <person name="Xiao Y."/>
            <person name="Xuan H."/>
            <person name="Zhang L."/>
            <person name="Chen W."/>
        </authorList>
    </citation>
    <scope>NUCLEOTIDE SEQUENCE</scope>
    <source>
        <tissue evidence="4">Salivary gland</tissue>
    </source>
</reference>
<dbReference type="Gene3D" id="3.40.50.1460">
    <property type="match status" value="1"/>
</dbReference>
<dbReference type="InterPro" id="IPR029030">
    <property type="entry name" value="Caspase-like_dom_sf"/>
</dbReference>
<dbReference type="InterPro" id="IPR011600">
    <property type="entry name" value="Pept_C14_caspase"/>
</dbReference>
<dbReference type="Pfam" id="PF00656">
    <property type="entry name" value="Peptidase_C14"/>
    <property type="match status" value="1"/>
</dbReference>
<dbReference type="AlphaFoldDB" id="A0A0K8R5Z6"/>
<dbReference type="PROSITE" id="PS50208">
    <property type="entry name" value="CASPASE_P20"/>
    <property type="match status" value="1"/>
</dbReference>
<organism evidence="4">
    <name type="scientific">Ixodes ricinus</name>
    <name type="common">Common tick</name>
    <name type="synonym">Acarus ricinus</name>
    <dbReference type="NCBI Taxonomy" id="34613"/>
    <lineage>
        <taxon>Eukaryota</taxon>
        <taxon>Metazoa</taxon>
        <taxon>Ecdysozoa</taxon>
        <taxon>Arthropoda</taxon>
        <taxon>Chelicerata</taxon>
        <taxon>Arachnida</taxon>
        <taxon>Acari</taxon>
        <taxon>Parasitiformes</taxon>
        <taxon>Ixodida</taxon>
        <taxon>Ixodoidea</taxon>
        <taxon>Ixodidae</taxon>
        <taxon>Ixodinae</taxon>
        <taxon>Ixodes</taxon>
    </lineage>
</organism>
<comment type="similarity">
    <text evidence="1">Belongs to the peptidase C14A family.</text>
</comment>
<dbReference type="SUPFAM" id="SSF52129">
    <property type="entry name" value="Caspase-like"/>
    <property type="match status" value="1"/>
</dbReference>
<name>A0A0K8R5Z6_IXORI</name>